<evidence type="ECO:0000313" key="1">
    <source>
        <dbReference type="EMBL" id="XDQ23688.1"/>
    </source>
</evidence>
<gene>
    <name evidence="1" type="ORF">AB5J56_02810</name>
</gene>
<sequence length="107" mass="11245">MPGGAVAADLPQRGEQPDIEDLRDVAADIVARRTLGLVGVEDVGETATLMDADATVLALLVENVWARDVAAEVRRHDGRLVASVRIPYEQITEAEADLSAAATGQPA</sequence>
<proteinExistence type="predicted"/>
<dbReference type="RefSeq" id="WP_369229646.1">
    <property type="nucleotide sequence ID" value="NZ_CP163435.1"/>
</dbReference>
<reference evidence="1" key="1">
    <citation type="submission" date="2024-07" db="EMBL/GenBank/DDBJ databases">
        <authorList>
            <person name="Yu S.T."/>
        </authorList>
    </citation>
    <scope>NUCLEOTIDE SEQUENCE</scope>
    <source>
        <strain evidence="1">R21</strain>
    </source>
</reference>
<name>A0AB39P1P8_9ACTN</name>
<protein>
    <submittedName>
        <fullName evidence="1">DUF6325 family protein</fullName>
    </submittedName>
</protein>
<dbReference type="EMBL" id="CP163435">
    <property type="protein sequence ID" value="XDQ23688.1"/>
    <property type="molecule type" value="Genomic_DNA"/>
</dbReference>
<organism evidence="1">
    <name type="scientific">Streptomyces sp. R21</name>
    <dbReference type="NCBI Taxonomy" id="3238627"/>
    <lineage>
        <taxon>Bacteria</taxon>
        <taxon>Bacillati</taxon>
        <taxon>Actinomycetota</taxon>
        <taxon>Actinomycetes</taxon>
        <taxon>Kitasatosporales</taxon>
        <taxon>Streptomycetaceae</taxon>
        <taxon>Streptomyces</taxon>
    </lineage>
</organism>
<dbReference type="AlphaFoldDB" id="A0AB39P1P8"/>
<accession>A0AB39P1P8</accession>